<dbReference type="HOGENOM" id="CLU_2997471_0_0_1"/>
<keyword evidence="2" id="KW-1185">Reference proteome</keyword>
<dbReference type="EMBL" id="AFWA02000003">
    <property type="protein sequence ID" value="EMR10939.1"/>
    <property type="molecule type" value="Genomic_DNA"/>
</dbReference>
<dbReference type="VEuPathDB" id="FungiDB:PNEG_01084"/>
<dbReference type="GeneID" id="19894781"/>
<accession>M7PKF8</accession>
<proteinExistence type="predicted"/>
<organism evidence="1 2">
    <name type="scientific">Pneumocystis murina (strain B123)</name>
    <name type="common">Mouse pneumocystis pneumonia agent</name>
    <name type="synonym">Pneumocystis carinii f. sp. muris</name>
    <dbReference type="NCBI Taxonomy" id="1069680"/>
    <lineage>
        <taxon>Eukaryota</taxon>
        <taxon>Fungi</taxon>
        <taxon>Dikarya</taxon>
        <taxon>Ascomycota</taxon>
        <taxon>Taphrinomycotina</taxon>
        <taxon>Pneumocystomycetes</taxon>
        <taxon>Pneumocystaceae</taxon>
        <taxon>Pneumocystis</taxon>
    </lineage>
</organism>
<evidence type="ECO:0000313" key="1">
    <source>
        <dbReference type="EMBL" id="EMR10939.1"/>
    </source>
</evidence>
<evidence type="ECO:0000313" key="2">
    <source>
        <dbReference type="Proteomes" id="UP000011958"/>
    </source>
</evidence>
<gene>
    <name evidence="1" type="ORF">PNEG_01084</name>
</gene>
<dbReference type="RefSeq" id="XP_007872996.1">
    <property type="nucleotide sequence ID" value="XM_007874805.1"/>
</dbReference>
<sequence length="57" mass="6667">MVQTPRQRQGNEIYAIREAAKRGKSKTEKPLLKKLKPNISIYWVCKCINKSQVRCMC</sequence>
<comment type="caution">
    <text evidence="1">The sequence shown here is derived from an EMBL/GenBank/DDBJ whole genome shotgun (WGS) entry which is preliminary data.</text>
</comment>
<name>M7PKF8_PNEMU</name>
<protein>
    <submittedName>
        <fullName evidence="1">Uncharacterized protein</fullName>
    </submittedName>
</protein>
<dbReference type="Proteomes" id="UP000011958">
    <property type="component" value="Unassembled WGS sequence"/>
</dbReference>
<reference evidence="2" key="1">
    <citation type="journal article" date="2016" name="Nat. Commun.">
        <title>Genome analysis of three Pneumocystis species reveals adaptation mechanisms to life exclusively in mammalian hosts.</title>
        <authorList>
            <person name="Ma L."/>
            <person name="Chen Z."/>
            <person name="Huang D.W."/>
            <person name="Kutty G."/>
            <person name="Ishihara M."/>
            <person name="Wang H."/>
            <person name="Abouelleil A."/>
            <person name="Bishop L."/>
            <person name="Davey E."/>
            <person name="Deng R."/>
            <person name="Deng X."/>
            <person name="Fan L."/>
            <person name="Fantoni G."/>
            <person name="Fitzgerald M."/>
            <person name="Gogineni E."/>
            <person name="Goldberg J.M."/>
            <person name="Handley G."/>
            <person name="Hu X."/>
            <person name="Huber C."/>
            <person name="Jiao X."/>
            <person name="Jones K."/>
            <person name="Levin J.Z."/>
            <person name="Liu Y."/>
            <person name="Macdonald P."/>
            <person name="Melnikov A."/>
            <person name="Raley C."/>
            <person name="Sassi M."/>
            <person name="Sherman B.T."/>
            <person name="Song X."/>
            <person name="Sykes S."/>
            <person name="Tran B."/>
            <person name="Walsh L."/>
            <person name="Xia Y."/>
            <person name="Yang J."/>
            <person name="Young S."/>
            <person name="Zeng Q."/>
            <person name="Zheng X."/>
            <person name="Stephens R."/>
            <person name="Nusbaum C."/>
            <person name="Birren B.W."/>
            <person name="Azadi P."/>
            <person name="Lempicki R.A."/>
            <person name="Cuomo C.A."/>
            <person name="Kovacs J.A."/>
        </authorList>
    </citation>
    <scope>NUCLEOTIDE SEQUENCE [LARGE SCALE GENOMIC DNA]</scope>
    <source>
        <strain evidence="2">B123</strain>
    </source>
</reference>
<dbReference type="AlphaFoldDB" id="M7PKF8"/>